<evidence type="ECO:0000259" key="3">
    <source>
        <dbReference type="PROSITE" id="PS50020"/>
    </source>
</evidence>
<name>A0AAV2YPL0_9STRA</name>
<feature type="compositionally biased region" description="Basic and acidic residues" evidence="2">
    <location>
        <begin position="421"/>
        <end position="458"/>
    </location>
</feature>
<feature type="region of interest" description="Disordered" evidence="2">
    <location>
        <begin position="247"/>
        <end position="278"/>
    </location>
</feature>
<dbReference type="SMART" id="SM00456">
    <property type="entry name" value="WW"/>
    <property type="match status" value="1"/>
</dbReference>
<gene>
    <name evidence="4" type="ORF">N0F65_002778</name>
</gene>
<feature type="domain" description="WW" evidence="3">
    <location>
        <begin position="39"/>
        <end position="72"/>
    </location>
</feature>
<feature type="region of interest" description="Disordered" evidence="2">
    <location>
        <begin position="551"/>
        <end position="570"/>
    </location>
</feature>
<feature type="compositionally biased region" description="Gly residues" evidence="2">
    <location>
        <begin position="1229"/>
        <end position="1242"/>
    </location>
</feature>
<reference evidence="4" key="2">
    <citation type="journal article" date="2023" name="Microbiol Resour">
        <title>Decontamination and Annotation of the Draft Genome Sequence of the Oomycete Lagenidium giganteum ARSEF 373.</title>
        <authorList>
            <person name="Morgan W.R."/>
            <person name="Tartar A."/>
        </authorList>
    </citation>
    <scope>NUCLEOTIDE SEQUENCE</scope>
    <source>
        <strain evidence="4">ARSEF 373</strain>
    </source>
</reference>
<dbReference type="InterPro" id="IPR001202">
    <property type="entry name" value="WW_dom"/>
</dbReference>
<dbReference type="InterPro" id="IPR036020">
    <property type="entry name" value="WW_dom_sf"/>
</dbReference>
<protein>
    <recommendedName>
        <fullName evidence="3">WW domain-containing protein</fullName>
    </recommendedName>
</protein>
<dbReference type="PANTHER" id="PTHR21715">
    <property type="entry name" value="RH04127P"/>
    <property type="match status" value="1"/>
</dbReference>
<dbReference type="InterPro" id="IPR053233">
    <property type="entry name" value="ABRA-related"/>
</dbReference>
<accession>A0AAV2YPL0</accession>
<dbReference type="CDD" id="cd00201">
    <property type="entry name" value="WW"/>
    <property type="match status" value="1"/>
</dbReference>
<feature type="compositionally biased region" description="Polar residues" evidence="2">
    <location>
        <begin position="459"/>
        <end position="468"/>
    </location>
</feature>
<sequence length="1342" mass="149302">MDTSSPEFQAALRDHARSMGVDPDAEPELMVLVQEALLADVPEGWEQGETDDGTLYYFNTETEESIWEHPLDGHYRELIQAKKTELASTVVTAVEAAPSPTPSPVAATTVTAAKSQQQAAKEDASRVEVYSFDESDDDDDRAARHKQTKDTRTSSIASLFAQPAAAATTTTTSNVSSVTASKTDSFGSLGAAVNTATKQGGATASGGALGASTGADSFGRDRSWLLEAEDDDAVGALKATTASSKFGASGAATSSTGGASASSSMPSASTSASPYVSRMFSSSGTTGTALGAGMGSIASSFTATTALSSQDGSTSPTTGKISPRRGLASTIKGHIFQDISTGSTPSTTNPATTPMSHSATMASAGTTAAAATGGGTGNSLSREKEQQLTAKISELEKKASDVEKKNSELSNQVEQLARELDKTKQQLDQARTEAKEVNYHKMKANELKAKLAEKESETQKASNDQSAKTGKLQDQLQQLQKENDQLQKEKEQLQKQNEQLKASTQEHASTEAQAMEARKVIDRVESEKQALQKQLDELRLSLQRAQQTIANREKDIEERNTHLAQRDKELDGKNAQIKKLEATFEASKDQLERLERGLERERKEHESEVEALRDQITAVKQQAAEKERKGESLNVLQDTLDRQTRFIKDMEEKNKELQTKLGEAQSNEEEAKRQARTRERECEDLTRKQALLANDVALREKQVHELQNSLRLEQDALKELQGKAYSWQRQEEDFGRQKQSMEKERQDLLAQLRDKDDQRHAFQSQLQKQHDEHLTGMSKLQMELHEAAAQLKAMKMQEVAPLEKQRDQLQRENERLVDKITSLEKELRHVKQELMGESQKNHQFHEELEAWKRKEQQQRAQKDSFLQEKLMLDKQLSVLQADIAAFKHDKRLEAEKLTFRVRELESQVAQKDYEVVRVEEKFTKADAWRIKEARRVEERDVQVLELKEELAQLKSRNIDAENNVIIQELRREKEQLEHKMKQLEQELAEMNTTRQVHAQKYQDELGTMQKALEWQIPQLAAACVNRTSEEWVRKCHQVVKALREDFDMRALQERTELVSKIKAVEEEREHVEQKWKNATAECEFLRKEVHRVEDNNKVLLDQLHTIRVYMTQRSFAFPTPFGAAAPTSSNSNGFGMASPGPSAYHAPPPVVPAPVPPPFGSDFATINHLNTQLGILHAQFQQLFDASERKPPPVNTGYSPSERFEIPSSPPAPKRSSHLHRTTDAAGAAGAGNSAGAGGGSSGRTQLDTSSLVDRTMESVIDEALENRRNSADLHSEQEKLITTLEAIGLPQAKWMPVFSPSSVAPSSMTTSMMPTPSSTMNISLDPCTLWYQKDYWRAKYQ</sequence>
<feature type="region of interest" description="Disordered" evidence="2">
    <location>
        <begin position="306"/>
        <end position="325"/>
    </location>
</feature>
<proteinExistence type="predicted"/>
<evidence type="ECO:0000313" key="5">
    <source>
        <dbReference type="Proteomes" id="UP001146120"/>
    </source>
</evidence>
<feature type="region of interest" description="Disordered" evidence="2">
    <location>
        <begin position="661"/>
        <end position="681"/>
    </location>
</feature>
<organism evidence="4 5">
    <name type="scientific">Lagenidium giganteum</name>
    <dbReference type="NCBI Taxonomy" id="4803"/>
    <lineage>
        <taxon>Eukaryota</taxon>
        <taxon>Sar</taxon>
        <taxon>Stramenopiles</taxon>
        <taxon>Oomycota</taxon>
        <taxon>Peronosporomycetes</taxon>
        <taxon>Pythiales</taxon>
        <taxon>Pythiaceae</taxon>
    </lineage>
</organism>
<evidence type="ECO:0000256" key="1">
    <source>
        <dbReference type="SAM" id="Coils"/>
    </source>
</evidence>
<dbReference type="PANTHER" id="PTHR21715:SF0">
    <property type="entry name" value="RH04127P"/>
    <property type="match status" value="1"/>
</dbReference>
<feature type="region of interest" description="Disordered" evidence="2">
    <location>
        <begin position="116"/>
        <end position="156"/>
    </location>
</feature>
<dbReference type="SUPFAM" id="SSF51045">
    <property type="entry name" value="WW domain"/>
    <property type="match status" value="1"/>
</dbReference>
<feature type="compositionally biased region" description="Basic and acidic residues" evidence="2">
    <location>
        <begin position="481"/>
        <end position="493"/>
    </location>
</feature>
<feature type="region of interest" description="Disordered" evidence="2">
    <location>
        <begin position="1"/>
        <end position="22"/>
    </location>
</feature>
<keyword evidence="1" id="KW-0175">Coiled coil</keyword>
<feature type="compositionally biased region" description="Polar residues" evidence="2">
    <location>
        <begin position="502"/>
        <end position="512"/>
    </location>
</feature>
<feature type="compositionally biased region" description="Basic and acidic residues" evidence="2">
    <location>
        <begin position="669"/>
        <end position="681"/>
    </location>
</feature>
<dbReference type="Proteomes" id="UP001146120">
    <property type="component" value="Unassembled WGS sequence"/>
</dbReference>
<keyword evidence="5" id="KW-1185">Reference proteome</keyword>
<feature type="compositionally biased region" description="Low complexity" evidence="2">
    <location>
        <begin position="247"/>
        <end position="273"/>
    </location>
</feature>
<dbReference type="PROSITE" id="PS50020">
    <property type="entry name" value="WW_DOMAIN_2"/>
    <property type="match status" value="1"/>
</dbReference>
<feature type="coiled-coil region" evidence="1">
    <location>
        <begin position="1054"/>
        <end position="1102"/>
    </location>
</feature>
<comment type="caution">
    <text evidence="4">The sequence shown here is derived from an EMBL/GenBank/DDBJ whole genome shotgun (WGS) entry which is preliminary data.</text>
</comment>
<feature type="region of interest" description="Disordered" evidence="2">
    <location>
        <begin position="421"/>
        <end position="516"/>
    </location>
</feature>
<feature type="region of interest" description="Disordered" evidence="2">
    <location>
        <begin position="1188"/>
        <end position="1250"/>
    </location>
</feature>
<feature type="compositionally biased region" description="Polar residues" evidence="2">
    <location>
        <begin position="310"/>
        <end position="320"/>
    </location>
</feature>
<evidence type="ECO:0000313" key="4">
    <source>
        <dbReference type="EMBL" id="DAZ95044.1"/>
    </source>
</evidence>
<dbReference type="Gene3D" id="3.30.1470.10">
    <property type="entry name" value="Photosystem I PsaD, reaction center subunit II"/>
    <property type="match status" value="1"/>
</dbReference>
<feature type="region of interest" description="Disordered" evidence="2">
    <location>
        <begin position="336"/>
        <end position="386"/>
    </location>
</feature>
<feature type="compositionally biased region" description="Acidic residues" evidence="2">
    <location>
        <begin position="131"/>
        <end position="140"/>
    </location>
</feature>
<reference evidence="4" key="1">
    <citation type="submission" date="2022-11" db="EMBL/GenBank/DDBJ databases">
        <authorList>
            <person name="Morgan W.R."/>
            <person name="Tartar A."/>
        </authorList>
    </citation>
    <scope>NUCLEOTIDE SEQUENCE</scope>
    <source>
        <strain evidence="4">ARSEF 373</strain>
    </source>
</reference>
<dbReference type="EMBL" id="DAKRPA010000220">
    <property type="protein sequence ID" value="DAZ95044.1"/>
    <property type="molecule type" value="Genomic_DNA"/>
</dbReference>
<evidence type="ECO:0000256" key="2">
    <source>
        <dbReference type="SAM" id="MobiDB-lite"/>
    </source>
</evidence>
<dbReference type="Pfam" id="PF00397">
    <property type="entry name" value="WW"/>
    <property type="match status" value="1"/>
</dbReference>
<feature type="compositionally biased region" description="Low complexity" evidence="2">
    <location>
        <begin position="340"/>
        <end position="371"/>
    </location>
</feature>